<organism evidence="2 3">
    <name type="scientific">Helianthus annuus</name>
    <name type="common">Common sunflower</name>
    <dbReference type="NCBI Taxonomy" id="4232"/>
    <lineage>
        <taxon>Eukaryota</taxon>
        <taxon>Viridiplantae</taxon>
        <taxon>Streptophyta</taxon>
        <taxon>Embryophyta</taxon>
        <taxon>Tracheophyta</taxon>
        <taxon>Spermatophyta</taxon>
        <taxon>Magnoliopsida</taxon>
        <taxon>eudicotyledons</taxon>
        <taxon>Gunneridae</taxon>
        <taxon>Pentapetalae</taxon>
        <taxon>asterids</taxon>
        <taxon>campanulids</taxon>
        <taxon>Asterales</taxon>
        <taxon>Asteraceae</taxon>
        <taxon>Asteroideae</taxon>
        <taxon>Heliantheae alliance</taxon>
        <taxon>Heliantheae</taxon>
        <taxon>Helianthus</taxon>
    </lineage>
</organism>
<gene>
    <name evidence="2" type="ORF">HannXRQ_Chr07g0190841</name>
</gene>
<dbReference type="AlphaFoldDB" id="A0A251UAY9"/>
<dbReference type="InParanoid" id="A0A251UAY9"/>
<keyword evidence="1" id="KW-0472">Membrane</keyword>
<dbReference type="Proteomes" id="UP000215914">
    <property type="component" value="Chromosome 7"/>
</dbReference>
<reference evidence="3" key="1">
    <citation type="journal article" date="2017" name="Nature">
        <title>The sunflower genome provides insights into oil metabolism, flowering and Asterid evolution.</title>
        <authorList>
            <person name="Badouin H."/>
            <person name="Gouzy J."/>
            <person name="Grassa C.J."/>
            <person name="Murat F."/>
            <person name="Staton S.E."/>
            <person name="Cottret L."/>
            <person name="Lelandais-Briere C."/>
            <person name="Owens G.L."/>
            <person name="Carrere S."/>
            <person name="Mayjonade B."/>
            <person name="Legrand L."/>
            <person name="Gill N."/>
            <person name="Kane N.C."/>
            <person name="Bowers J.E."/>
            <person name="Hubner S."/>
            <person name="Bellec A."/>
            <person name="Berard A."/>
            <person name="Berges H."/>
            <person name="Blanchet N."/>
            <person name="Boniface M.C."/>
            <person name="Brunel D."/>
            <person name="Catrice O."/>
            <person name="Chaidir N."/>
            <person name="Claudel C."/>
            <person name="Donnadieu C."/>
            <person name="Faraut T."/>
            <person name="Fievet G."/>
            <person name="Helmstetter N."/>
            <person name="King M."/>
            <person name="Knapp S.J."/>
            <person name="Lai Z."/>
            <person name="Le Paslier M.C."/>
            <person name="Lippi Y."/>
            <person name="Lorenzon L."/>
            <person name="Mandel J.R."/>
            <person name="Marage G."/>
            <person name="Marchand G."/>
            <person name="Marquand E."/>
            <person name="Bret-Mestries E."/>
            <person name="Morien E."/>
            <person name="Nambeesan S."/>
            <person name="Nguyen T."/>
            <person name="Pegot-Espagnet P."/>
            <person name="Pouilly N."/>
            <person name="Raftis F."/>
            <person name="Sallet E."/>
            <person name="Schiex T."/>
            <person name="Thomas J."/>
            <person name="Vandecasteele C."/>
            <person name="Vares D."/>
            <person name="Vear F."/>
            <person name="Vautrin S."/>
            <person name="Crespi M."/>
            <person name="Mangin B."/>
            <person name="Burke J.M."/>
            <person name="Salse J."/>
            <person name="Munos S."/>
            <person name="Vincourt P."/>
            <person name="Rieseberg L.H."/>
            <person name="Langlade N.B."/>
        </authorList>
    </citation>
    <scope>NUCLEOTIDE SEQUENCE [LARGE SCALE GENOMIC DNA]</scope>
    <source>
        <strain evidence="3">cv. SF193</strain>
    </source>
</reference>
<evidence type="ECO:0000313" key="2">
    <source>
        <dbReference type="EMBL" id="OTG20239.1"/>
    </source>
</evidence>
<evidence type="ECO:0000256" key="1">
    <source>
        <dbReference type="SAM" id="Phobius"/>
    </source>
</evidence>
<name>A0A251UAY9_HELAN</name>
<proteinExistence type="predicted"/>
<feature type="transmembrane region" description="Helical" evidence="1">
    <location>
        <begin position="106"/>
        <end position="126"/>
    </location>
</feature>
<keyword evidence="1" id="KW-0812">Transmembrane</keyword>
<keyword evidence="1" id="KW-1133">Transmembrane helix</keyword>
<sequence>MERVKIVRKEHSRHLHRASLHSNLHCSSCSAPLSSSFCIIVIGTQEVRMRSRLWDLARNRRVLQCYQTRDVVRGQGHDQEKMLGSVKTVRTDPGRTRGARYNQGRWVFLSFYLLFQCISHNTVLIFGV</sequence>
<dbReference type="EMBL" id="CM007896">
    <property type="protein sequence ID" value="OTG20239.1"/>
    <property type="molecule type" value="Genomic_DNA"/>
</dbReference>
<evidence type="ECO:0000313" key="3">
    <source>
        <dbReference type="Proteomes" id="UP000215914"/>
    </source>
</evidence>
<accession>A0A251UAY9</accession>
<keyword evidence="3" id="KW-1185">Reference proteome</keyword>
<protein>
    <submittedName>
        <fullName evidence="2">Uncharacterized protein</fullName>
    </submittedName>
</protein>